<protein>
    <submittedName>
        <fullName evidence="1">Uncharacterized protein</fullName>
    </submittedName>
</protein>
<sequence>MSQNFLPPVDPTKLPRNLGLDPYYHLVNWDLFKEGIITLPDAANGASLVRKIKEAPFWSLLEPKYLGLDPLPDVRPVETSHLYSDDGQIKELWLVVYNDDHSLPARHRHWGIRWAVNRRYPRTHDKYPQAARCLEVETDLQKTHLVNWGPLTTLHKFVTTSSIAVFSLGKYTRQQRVYLEAISWHLPIQYPPDGVFNCQNWCAALLGIAVACDMIKVEVVRDVLQQALQQIIPDPRRGPFSIPE</sequence>
<evidence type="ECO:0000313" key="2">
    <source>
        <dbReference type="Proteomes" id="UP000772434"/>
    </source>
</evidence>
<dbReference type="OrthoDB" id="37659at2759"/>
<comment type="caution">
    <text evidence="1">The sequence shown here is derived from an EMBL/GenBank/DDBJ whole genome shotgun (WGS) entry which is preliminary data.</text>
</comment>
<reference evidence="1" key="1">
    <citation type="submission" date="2020-11" db="EMBL/GenBank/DDBJ databases">
        <authorList>
            <consortium name="DOE Joint Genome Institute"/>
            <person name="Ahrendt S."/>
            <person name="Riley R."/>
            <person name="Andreopoulos W."/>
            <person name="Labutti K."/>
            <person name="Pangilinan J."/>
            <person name="Ruiz-Duenas F.J."/>
            <person name="Barrasa J.M."/>
            <person name="Sanchez-Garcia M."/>
            <person name="Camarero S."/>
            <person name="Miyauchi S."/>
            <person name="Serrano A."/>
            <person name="Linde D."/>
            <person name="Babiker R."/>
            <person name="Drula E."/>
            <person name="Ayuso-Fernandez I."/>
            <person name="Pacheco R."/>
            <person name="Padilla G."/>
            <person name="Ferreira P."/>
            <person name="Barriuso J."/>
            <person name="Kellner H."/>
            <person name="Castanera R."/>
            <person name="Alfaro M."/>
            <person name="Ramirez L."/>
            <person name="Pisabarro A.G."/>
            <person name="Kuo A."/>
            <person name="Tritt A."/>
            <person name="Lipzen A."/>
            <person name="He G."/>
            <person name="Yan M."/>
            <person name="Ng V."/>
            <person name="Cullen D."/>
            <person name="Martin F."/>
            <person name="Rosso M.-N."/>
            <person name="Henrissat B."/>
            <person name="Hibbett D."/>
            <person name="Martinez A.T."/>
            <person name="Grigoriev I.V."/>
        </authorList>
    </citation>
    <scope>NUCLEOTIDE SEQUENCE</scope>
    <source>
        <strain evidence="1">AH 40177</strain>
    </source>
</reference>
<dbReference type="Proteomes" id="UP000772434">
    <property type="component" value="Unassembled WGS sequence"/>
</dbReference>
<accession>A0A9P5PR69</accession>
<keyword evidence="2" id="KW-1185">Reference proteome</keyword>
<evidence type="ECO:0000313" key="1">
    <source>
        <dbReference type="EMBL" id="KAF9070694.1"/>
    </source>
</evidence>
<dbReference type="AlphaFoldDB" id="A0A9P5PR69"/>
<gene>
    <name evidence="1" type="ORF">BDP27DRAFT_583250</name>
</gene>
<organism evidence="1 2">
    <name type="scientific">Rhodocollybia butyracea</name>
    <dbReference type="NCBI Taxonomy" id="206335"/>
    <lineage>
        <taxon>Eukaryota</taxon>
        <taxon>Fungi</taxon>
        <taxon>Dikarya</taxon>
        <taxon>Basidiomycota</taxon>
        <taxon>Agaricomycotina</taxon>
        <taxon>Agaricomycetes</taxon>
        <taxon>Agaricomycetidae</taxon>
        <taxon>Agaricales</taxon>
        <taxon>Marasmiineae</taxon>
        <taxon>Omphalotaceae</taxon>
        <taxon>Rhodocollybia</taxon>
    </lineage>
</organism>
<proteinExistence type="predicted"/>
<dbReference type="EMBL" id="JADNRY010000038">
    <property type="protein sequence ID" value="KAF9070694.1"/>
    <property type="molecule type" value="Genomic_DNA"/>
</dbReference>
<name>A0A9P5PR69_9AGAR</name>